<keyword evidence="2" id="KW-1185">Reference proteome</keyword>
<name>A0ABY4F536_9BACT</name>
<proteinExistence type="predicted"/>
<organism evidence="1 2">
    <name type="scientific">Hymenobacter cellulosivorans</name>
    <dbReference type="NCBI Taxonomy" id="2932249"/>
    <lineage>
        <taxon>Bacteria</taxon>
        <taxon>Pseudomonadati</taxon>
        <taxon>Bacteroidota</taxon>
        <taxon>Cytophagia</taxon>
        <taxon>Cytophagales</taxon>
        <taxon>Hymenobacteraceae</taxon>
        <taxon>Hymenobacter</taxon>
    </lineage>
</organism>
<accession>A0ABY4F536</accession>
<dbReference type="RefSeq" id="WP_244715101.1">
    <property type="nucleotide sequence ID" value="NZ_CP095049.1"/>
</dbReference>
<evidence type="ECO:0000313" key="1">
    <source>
        <dbReference type="EMBL" id="UOQ51756.1"/>
    </source>
</evidence>
<evidence type="ECO:0000313" key="2">
    <source>
        <dbReference type="Proteomes" id="UP000831785"/>
    </source>
</evidence>
<protein>
    <submittedName>
        <fullName evidence="1">Uncharacterized protein</fullName>
    </submittedName>
</protein>
<dbReference type="EMBL" id="CP095049">
    <property type="protein sequence ID" value="UOQ51756.1"/>
    <property type="molecule type" value="Genomic_DNA"/>
</dbReference>
<gene>
    <name evidence="1" type="ORF">MUN80_18570</name>
</gene>
<dbReference type="Proteomes" id="UP000831785">
    <property type="component" value="Chromosome"/>
</dbReference>
<reference evidence="1 2" key="1">
    <citation type="submission" date="2022-04" db="EMBL/GenBank/DDBJ databases">
        <title>Hymenobacter sp. isolated from the air.</title>
        <authorList>
            <person name="Won M."/>
            <person name="Lee C.-M."/>
            <person name="Woen H.-Y."/>
            <person name="Kwon S.-W."/>
        </authorList>
    </citation>
    <scope>NUCLEOTIDE SEQUENCE [LARGE SCALE GENOMIC DNA]</scope>
    <source>
        <strain evidence="2">5116 S-27</strain>
    </source>
</reference>
<sequence length="118" mass="13384">MNPLLTQHYVRLFLQKQHLNTTVVGLDHLVPQVPAEGPPRAFSVCRGRAVLFTNADTTRPTINDFLTVSKPLALRSGQQLVYYEMGRERRMMMAGVVLLVVEPTGRRRLVAESLLWIN</sequence>